<evidence type="ECO:0000313" key="4">
    <source>
        <dbReference type="Proteomes" id="UP000321323"/>
    </source>
</evidence>
<dbReference type="EMBL" id="CP136508">
    <property type="protein sequence ID" value="WUR13370.1"/>
    <property type="molecule type" value="Genomic_DNA"/>
</dbReference>
<evidence type="ECO:0000256" key="1">
    <source>
        <dbReference type="ARBA" id="ARBA00004442"/>
    </source>
</evidence>
<evidence type="ECO:0000256" key="2">
    <source>
        <dbReference type="SAM" id="SignalP"/>
    </source>
</evidence>
<feature type="chain" id="PRO_5046409753" description="Porin family protein" evidence="2">
    <location>
        <begin position="27"/>
        <end position="222"/>
    </location>
</feature>
<reference evidence="3 4" key="1">
    <citation type="journal article" date="2019" name="Int. J. Syst. Evol. Microbiol.">
        <title>The Draft Whole-Genome Sequence of the Antibiotic Producer Empedobacter haloabium ATCC 31962 Provides Indications for Its Taxonomic Reclassification.</title>
        <authorList>
            <person name="Miess H."/>
            <person name="Arlt P."/>
            <person name="Apel A.K."/>
            <person name="Weber T."/>
            <person name="Nieselt K."/>
            <person name="Hanssen F."/>
            <person name="Czemmel S."/>
            <person name="Nahnsen S."/>
            <person name="Gross H."/>
        </authorList>
    </citation>
    <scope>NUCLEOTIDE SEQUENCE [LARGE SCALE GENOMIC DNA]</scope>
    <source>
        <strain evidence="3 4">ATCC 31962</strain>
    </source>
</reference>
<proteinExistence type="predicted"/>
<dbReference type="InterPro" id="IPR011250">
    <property type="entry name" value="OMP/PagP_B-barrel"/>
</dbReference>
<accession>A0ABZ1UKV6</accession>
<dbReference type="Proteomes" id="UP000321323">
    <property type="component" value="Chromosome"/>
</dbReference>
<dbReference type="Gene3D" id="2.40.160.20">
    <property type="match status" value="1"/>
</dbReference>
<organism evidence="3 4">
    <name type="scientific">[Empedobacter] haloabium</name>
    <dbReference type="NCBI Taxonomy" id="592317"/>
    <lineage>
        <taxon>Bacteria</taxon>
        <taxon>Pseudomonadati</taxon>
        <taxon>Pseudomonadota</taxon>
        <taxon>Betaproteobacteria</taxon>
        <taxon>Burkholderiales</taxon>
        <taxon>Oxalobacteraceae</taxon>
        <taxon>Telluria group</taxon>
        <taxon>Telluria group incertae sedis</taxon>
    </lineage>
</organism>
<comment type="subcellular location">
    <subcellularLocation>
        <location evidence="1">Cell outer membrane</location>
    </subcellularLocation>
</comment>
<protein>
    <recommendedName>
        <fullName evidence="5">Porin family protein</fullName>
    </recommendedName>
</protein>
<name>A0ABZ1UKV6_9BURK</name>
<evidence type="ECO:0008006" key="5">
    <source>
        <dbReference type="Google" id="ProtNLM"/>
    </source>
</evidence>
<keyword evidence="4" id="KW-1185">Reference proteome</keyword>
<dbReference type="SUPFAM" id="SSF56925">
    <property type="entry name" value="OMPA-like"/>
    <property type="match status" value="1"/>
</dbReference>
<feature type="signal peptide" evidence="2">
    <location>
        <begin position="1"/>
        <end position="26"/>
    </location>
</feature>
<gene>
    <name evidence="3" type="ORF">E7V67_027420</name>
</gene>
<sequence>MTKRHRYIRLTAALAAGWLALGTASAANSDTPVNYAGAHLGANTLRDWHARVDFGFGTALDGQAELKRGVHGGLQFGRQAGHGRYEVEYERGRIRVERLTLAPLSEQVAGSGHYEALFANVYRTDRLGTALDSFIGGGIGWGRVKLPQLNLGETCACFGPASKSGFAWQLRAGLAYRLTAVDSIALQYTWLNLPKPARAGEPSVQYERRRFGALTLGYLRQF</sequence>
<keyword evidence="2" id="KW-0732">Signal</keyword>
<evidence type="ECO:0000313" key="3">
    <source>
        <dbReference type="EMBL" id="WUR13370.1"/>
    </source>
</evidence>